<dbReference type="InterPro" id="IPR047198">
    <property type="entry name" value="DDP-like_NUDIX"/>
</dbReference>
<dbReference type="GO" id="GO:0005737">
    <property type="term" value="C:cytoplasm"/>
    <property type="evidence" value="ECO:0007669"/>
    <property type="project" value="TreeGrafter"/>
</dbReference>
<gene>
    <name evidence="6" type="ORF">CYR75_11185</name>
</gene>
<evidence type="ECO:0000313" key="6">
    <source>
        <dbReference type="EMBL" id="AUM74767.1"/>
    </source>
</evidence>
<keyword evidence="7" id="KW-1185">Reference proteome</keyword>
<dbReference type="SUPFAM" id="SSF55811">
    <property type="entry name" value="Nudix"/>
    <property type="match status" value="1"/>
</dbReference>
<dbReference type="KEGG" id="paru:CYR75_11185"/>
<evidence type="ECO:0000259" key="5">
    <source>
        <dbReference type="PROSITE" id="PS51462"/>
    </source>
</evidence>
<sequence length="165" mass="17978">MTDPLTDRLRGWLGTLLGRRPSGLQVGALCVDALTGHVLLVTTRRTGSWTIPRGWPMSGRSMAGAAQQEALEEAGARGEIAEAAMGRYRYKKKLGAGLTQPVIVQVHLMQVTTLERKYRERGQRQRAWLTPEEAADRVAPPGLKALICGLAPAQEGTPLPCARKR</sequence>
<dbReference type="Pfam" id="PF00293">
    <property type="entry name" value="NUDIX"/>
    <property type="match status" value="1"/>
</dbReference>
<dbReference type="GO" id="GO:0016462">
    <property type="term" value="F:pyrophosphatase activity"/>
    <property type="evidence" value="ECO:0007669"/>
    <property type="project" value="InterPro"/>
</dbReference>
<dbReference type="PANTHER" id="PTHR12629">
    <property type="entry name" value="DIPHOSPHOINOSITOL POLYPHOSPHATE PHOSPHOHYDROLASE"/>
    <property type="match status" value="1"/>
</dbReference>
<feature type="domain" description="Nudix hydrolase" evidence="5">
    <location>
        <begin position="21"/>
        <end position="151"/>
    </location>
</feature>
<dbReference type="PANTHER" id="PTHR12629:SF0">
    <property type="entry name" value="DIPHOSPHOINOSITOL-POLYPHOSPHATE DIPHOSPHATASE"/>
    <property type="match status" value="1"/>
</dbReference>
<dbReference type="AlphaFoldDB" id="A0A2K9MGJ0"/>
<proteinExistence type="predicted"/>
<keyword evidence="3 6" id="KW-0378">Hydrolase</keyword>
<dbReference type="InterPro" id="IPR000086">
    <property type="entry name" value="NUDIX_hydrolase_dom"/>
</dbReference>
<dbReference type="Gene3D" id="3.90.79.10">
    <property type="entry name" value="Nucleoside Triphosphate Pyrophosphohydrolase"/>
    <property type="match status" value="1"/>
</dbReference>
<protein>
    <submittedName>
        <fullName evidence="6">NUDIX hydrolase</fullName>
    </submittedName>
</protein>
<evidence type="ECO:0000313" key="7">
    <source>
        <dbReference type="Proteomes" id="UP000234882"/>
    </source>
</evidence>
<evidence type="ECO:0000256" key="1">
    <source>
        <dbReference type="ARBA" id="ARBA00001946"/>
    </source>
</evidence>
<name>A0A2K9MGJ0_9RHOB</name>
<dbReference type="PROSITE" id="PS51462">
    <property type="entry name" value="NUDIX"/>
    <property type="match status" value="1"/>
</dbReference>
<keyword evidence="4" id="KW-0460">Magnesium</keyword>
<dbReference type="Proteomes" id="UP000234882">
    <property type="component" value="Chromosome"/>
</dbReference>
<accession>A0A2K9MGJ0</accession>
<comment type="cofactor">
    <cofactor evidence="1">
        <name>Mg(2+)</name>
        <dbReference type="ChEBI" id="CHEBI:18420"/>
    </cofactor>
</comment>
<evidence type="ECO:0000256" key="4">
    <source>
        <dbReference type="ARBA" id="ARBA00022842"/>
    </source>
</evidence>
<dbReference type="InterPro" id="IPR015797">
    <property type="entry name" value="NUDIX_hydrolase-like_dom_sf"/>
</dbReference>
<dbReference type="OrthoDB" id="7066910at2"/>
<reference evidence="7" key="1">
    <citation type="submission" date="2017-12" db="EMBL/GenBank/DDBJ databases">
        <title>Genomic analysis of Paracoccus sp. CBA4604.</title>
        <authorList>
            <person name="Roh S.W."/>
            <person name="Kim J.Y."/>
            <person name="Kim J.S."/>
        </authorList>
    </citation>
    <scope>NUCLEOTIDE SEQUENCE [LARGE SCALE GENOMIC DNA]</scope>
    <source>
        <strain evidence="7">CBA4604</strain>
    </source>
</reference>
<dbReference type="EMBL" id="CP025583">
    <property type="protein sequence ID" value="AUM74767.1"/>
    <property type="molecule type" value="Genomic_DNA"/>
</dbReference>
<evidence type="ECO:0000256" key="3">
    <source>
        <dbReference type="ARBA" id="ARBA00022801"/>
    </source>
</evidence>
<organism evidence="6 7">
    <name type="scientific">Paracoccus jeotgali</name>
    <dbReference type="NCBI Taxonomy" id="2065379"/>
    <lineage>
        <taxon>Bacteria</taxon>
        <taxon>Pseudomonadati</taxon>
        <taxon>Pseudomonadota</taxon>
        <taxon>Alphaproteobacteria</taxon>
        <taxon>Rhodobacterales</taxon>
        <taxon>Paracoccaceae</taxon>
        <taxon>Paracoccus</taxon>
    </lineage>
</organism>
<dbReference type="CDD" id="cd04666">
    <property type="entry name" value="NUDIX_DIPP2_like_Nudt4"/>
    <property type="match status" value="1"/>
</dbReference>
<dbReference type="RefSeq" id="WP_101500112.1">
    <property type="nucleotide sequence ID" value="NZ_CP025583.1"/>
</dbReference>
<keyword evidence="2" id="KW-0479">Metal-binding</keyword>
<evidence type="ECO:0000256" key="2">
    <source>
        <dbReference type="ARBA" id="ARBA00022723"/>
    </source>
</evidence>
<dbReference type="GO" id="GO:0046872">
    <property type="term" value="F:metal ion binding"/>
    <property type="evidence" value="ECO:0007669"/>
    <property type="project" value="UniProtKB-KW"/>
</dbReference>